<dbReference type="PANTHER" id="PTHR45863">
    <property type="entry name" value="SERINE/THREONINE-PROTEIN KINASE BSK5"/>
    <property type="match status" value="1"/>
</dbReference>
<dbReference type="InterPro" id="IPR000719">
    <property type="entry name" value="Prot_kinase_dom"/>
</dbReference>
<gene>
    <name evidence="13" type="ORF">Cgig2_033410</name>
</gene>
<dbReference type="InterPro" id="IPR011009">
    <property type="entry name" value="Kinase-like_dom_sf"/>
</dbReference>
<dbReference type="InterPro" id="IPR058209">
    <property type="entry name" value="TPR_BSK1_C"/>
</dbReference>
<name>A0A9Q1KWP8_9CARY</name>
<keyword evidence="6" id="KW-0519">Myristate</keyword>
<dbReference type="GO" id="GO:0004674">
    <property type="term" value="F:protein serine/threonine kinase activity"/>
    <property type="evidence" value="ECO:0007669"/>
    <property type="project" value="UniProtKB-KW"/>
</dbReference>
<dbReference type="Pfam" id="PF25575">
    <property type="entry name" value="TPR_BSK1_C"/>
    <property type="match status" value="1"/>
</dbReference>
<dbReference type="SUPFAM" id="SSF56112">
    <property type="entry name" value="Protein kinase-like (PK-like)"/>
    <property type="match status" value="1"/>
</dbReference>
<evidence type="ECO:0000256" key="6">
    <source>
        <dbReference type="ARBA" id="ARBA00022707"/>
    </source>
</evidence>
<evidence type="ECO:0000256" key="3">
    <source>
        <dbReference type="ARBA" id="ARBA00022475"/>
    </source>
</evidence>
<keyword evidence="8" id="KW-0418">Kinase</keyword>
<evidence type="ECO:0000256" key="10">
    <source>
        <dbReference type="ARBA" id="ARBA00023136"/>
    </source>
</evidence>
<keyword evidence="11" id="KW-0449">Lipoprotein</keyword>
<evidence type="ECO:0000313" key="14">
    <source>
        <dbReference type="Proteomes" id="UP001153076"/>
    </source>
</evidence>
<keyword evidence="10" id="KW-0472">Membrane</keyword>
<evidence type="ECO:0000256" key="9">
    <source>
        <dbReference type="ARBA" id="ARBA00022840"/>
    </source>
</evidence>
<keyword evidence="7" id="KW-0547">Nucleotide-binding</keyword>
<evidence type="ECO:0000256" key="4">
    <source>
        <dbReference type="ARBA" id="ARBA00022527"/>
    </source>
</evidence>
<comment type="subcellular location">
    <subcellularLocation>
        <location evidence="1">Cell membrane</location>
        <topology evidence="1">Lipid-anchor</topology>
    </subcellularLocation>
</comment>
<evidence type="ECO:0000256" key="2">
    <source>
        <dbReference type="ARBA" id="ARBA00008684"/>
    </source>
</evidence>
<protein>
    <recommendedName>
        <fullName evidence="12">Protein kinase domain-containing protein</fullName>
    </recommendedName>
</protein>
<dbReference type="PANTHER" id="PTHR45863:SF47">
    <property type="entry name" value="SERINE_THREONINE-PROTEIN KINASE BSK3"/>
    <property type="match status" value="1"/>
</dbReference>
<dbReference type="EMBL" id="JAKOGI010000017">
    <property type="protein sequence ID" value="KAJ8450216.1"/>
    <property type="molecule type" value="Genomic_DNA"/>
</dbReference>
<evidence type="ECO:0000313" key="13">
    <source>
        <dbReference type="EMBL" id="KAJ8450216.1"/>
    </source>
</evidence>
<dbReference type="GO" id="GO:0009742">
    <property type="term" value="P:brassinosteroid mediated signaling pathway"/>
    <property type="evidence" value="ECO:0007669"/>
    <property type="project" value="InterPro"/>
</dbReference>
<organism evidence="13 14">
    <name type="scientific">Carnegiea gigantea</name>
    <dbReference type="NCBI Taxonomy" id="171969"/>
    <lineage>
        <taxon>Eukaryota</taxon>
        <taxon>Viridiplantae</taxon>
        <taxon>Streptophyta</taxon>
        <taxon>Embryophyta</taxon>
        <taxon>Tracheophyta</taxon>
        <taxon>Spermatophyta</taxon>
        <taxon>Magnoliopsida</taxon>
        <taxon>eudicotyledons</taxon>
        <taxon>Gunneridae</taxon>
        <taxon>Pentapetalae</taxon>
        <taxon>Caryophyllales</taxon>
        <taxon>Cactineae</taxon>
        <taxon>Cactaceae</taxon>
        <taxon>Cactoideae</taxon>
        <taxon>Echinocereeae</taxon>
        <taxon>Carnegiea</taxon>
    </lineage>
</organism>
<dbReference type="GO" id="GO:0005886">
    <property type="term" value="C:plasma membrane"/>
    <property type="evidence" value="ECO:0007669"/>
    <property type="project" value="UniProtKB-SubCell"/>
</dbReference>
<dbReference type="Gene3D" id="1.25.40.10">
    <property type="entry name" value="Tetratricopeptide repeat domain"/>
    <property type="match status" value="1"/>
</dbReference>
<comment type="similarity">
    <text evidence="2">Belongs to the protein kinase superfamily. Ser/Thr protein kinase family.</text>
</comment>
<reference evidence="13" key="1">
    <citation type="submission" date="2022-04" db="EMBL/GenBank/DDBJ databases">
        <title>Carnegiea gigantea Genome sequencing and assembly v2.</title>
        <authorList>
            <person name="Copetti D."/>
            <person name="Sanderson M.J."/>
            <person name="Burquez A."/>
            <person name="Wojciechowski M.F."/>
        </authorList>
    </citation>
    <scope>NUCLEOTIDE SEQUENCE</scope>
    <source>
        <strain evidence="13">SGP5-SGP5p</strain>
        <tissue evidence="13">Aerial part</tissue>
    </source>
</reference>
<dbReference type="OrthoDB" id="2335338at2759"/>
<dbReference type="SUPFAM" id="SSF48452">
    <property type="entry name" value="TPR-like"/>
    <property type="match status" value="1"/>
</dbReference>
<evidence type="ECO:0000256" key="11">
    <source>
        <dbReference type="ARBA" id="ARBA00023288"/>
    </source>
</evidence>
<accession>A0A9Q1KWP8</accession>
<dbReference type="InterPro" id="IPR045845">
    <property type="entry name" value="BSK"/>
</dbReference>
<keyword evidence="14" id="KW-1185">Reference proteome</keyword>
<evidence type="ECO:0000259" key="12">
    <source>
        <dbReference type="PROSITE" id="PS50011"/>
    </source>
</evidence>
<evidence type="ECO:0000256" key="1">
    <source>
        <dbReference type="ARBA" id="ARBA00004193"/>
    </source>
</evidence>
<keyword evidence="4" id="KW-0723">Serine/threonine-protein kinase</keyword>
<dbReference type="AlphaFoldDB" id="A0A9Q1KWP8"/>
<feature type="domain" description="Protein kinase" evidence="12">
    <location>
        <begin position="1"/>
        <end position="313"/>
    </location>
</feature>
<dbReference type="Proteomes" id="UP001153076">
    <property type="component" value="Unassembled WGS sequence"/>
</dbReference>
<dbReference type="Gene3D" id="1.10.510.10">
    <property type="entry name" value="Transferase(Phosphotransferase) domain 1"/>
    <property type="match status" value="1"/>
</dbReference>
<keyword evidence="5" id="KW-0808">Transferase</keyword>
<comment type="caution">
    <text evidence="13">The sequence shown here is derived from an EMBL/GenBank/DDBJ whole genome shotgun (WGS) entry which is preliminary data.</text>
</comment>
<dbReference type="PROSITE" id="PS50011">
    <property type="entry name" value="PROTEIN_KINASE_DOM"/>
    <property type="match status" value="1"/>
</dbReference>
<evidence type="ECO:0000256" key="7">
    <source>
        <dbReference type="ARBA" id="ARBA00022741"/>
    </source>
</evidence>
<sequence length="477" mass="53509">MGSQVSKLFRCCFGSPNNTAVLETPDVGMGDEDDGRLGLPAFREFTYEQLKNATSGFVVENIVSEQGEKAPNVVYKGKLENQLRIAVKRFNRTAWPDARQFLLHGYSTGDTQPMKWAMRLRVVLYLAQALEYCTSRGRALYHDLNAYRILFDKDCNPRLSCFGLMKNSRDGKSYSTNLAFTPPEYLRTGLSSPFWFPGFSGCWQTCVSQSSMDAWRITPESVIYSFGTMLLDLISGKHIPPSHALDLIRDRNLQMLTDSCLEGQFSNDDGTELLRLASRCLHYEPQERPNTRSLIAALTPLQKETEVPSHVLMGIPHNASDLPLSALGEACLRRDLTAIYGILEKIGYEDDEGVANELSFQMWTDQMQQSLDSKKKGDSAFKQKDFKSAIERFTQFTDGGMVSPTVLARRSLSYLMTNMPQQALDDAMQAQVISPVWYIASYLQACALFALGMENEAQEALKEGTALEARRGSSDRK</sequence>
<dbReference type="InterPro" id="IPR011990">
    <property type="entry name" value="TPR-like_helical_dom_sf"/>
</dbReference>
<dbReference type="FunFam" id="1.25.40.10:FF:000016">
    <property type="entry name" value="probable serine/threonine-protein kinase At4g35230"/>
    <property type="match status" value="1"/>
</dbReference>
<keyword evidence="3" id="KW-1003">Cell membrane</keyword>
<dbReference type="Gene3D" id="3.30.200.20">
    <property type="entry name" value="Phosphorylase Kinase, domain 1"/>
    <property type="match status" value="1"/>
</dbReference>
<evidence type="ECO:0000256" key="8">
    <source>
        <dbReference type="ARBA" id="ARBA00022777"/>
    </source>
</evidence>
<proteinExistence type="inferred from homology"/>
<dbReference type="GO" id="GO:0005524">
    <property type="term" value="F:ATP binding"/>
    <property type="evidence" value="ECO:0007669"/>
    <property type="project" value="UniProtKB-KW"/>
</dbReference>
<keyword evidence="9" id="KW-0067">ATP-binding</keyword>
<evidence type="ECO:0000256" key="5">
    <source>
        <dbReference type="ARBA" id="ARBA00022679"/>
    </source>
</evidence>